<reference evidence="2 3" key="1">
    <citation type="submission" date="2018-10" db="EMBL/GenBank/DDBJ databases">
        <title>Robbsia sp. DHC34, isolated from soil.</title>
        <authorList>
            <person name="Gao Z.-H."/>
            <person name="Qiu L.-H."/>
        </authorList>
    </citation>
    <scope>NUCLEOTIDE SEQUENCE [LARGE SCALE GENOMIC DNA]</scope>
    <source>
        <strain evidence="2 3">DHC34</strain>
    </source>
</reference>
<dbReference type="SUPFAM" id="SSF54909">
    <property type="entry name" value="Dimeric alpha+beta barrel"/>
    <property type="match status" value="1"/>
</dbReference>
<dbReference type="Pfam" id="PF03992">
    <property type="entry name" value="ABM"/>
    <property type="match status" value="1"/>
</dbReference>
<dbReference type="Proteomes" id="UP000270342">
    <property type="component" value="Unassembled WGS sequence"/>
</dbReference>
<sequence length="148" mass="15711">MPRDAASAGVSMNPSPGDIMKIVSSSVLALAACIAMLGVNASAQADVDHAGIYQVTLINVLPDAVRHGNGVDTLFKDVKATLEKEPGIVDVQVNQQVGAPYNFTLIEHWKDQASLDASNGSAQAHALDDRLKPLLSGPVYRRVFKAFE</sequence>
<dbReference type="PROSITE" id="PS51725">
    <property type="entry name" value="ABM"/>
    <property type="match status" value="1"/>
</dbReference>
<dbReference type="PROSITE" id="PS51257">
    <property type="entry name" value="PROKAR_LIPOPROTEIN"/>
    <property type="match status" value="1"/>
</dbReference>
<gene>
    <name evidence="2" type="ORF">D7S86_07110</name>
</gene>
<organism evidence="2 3">
    <name type="scientific">Pararobbsia silviterrae</name>
    <dbReference type="NCBI Taxonomy" id="1792498"/>
    <lineage>
        <taxon>Bacteria</taxon>
        <taxon>Pseudomonadati</taxon>
        <taxon>Pseudomonadota</taxon>
        <taxon>Betaproteobacteria</taxon>
        <taxon>Burkholderiales</taxon>
        <taxon>Burkholderiaceae</taxon>
        <taxon>Pararobbsia</taxon>
    </lineage>
</organism>
<dbReference type="InterPro" id="IPR007138">
    <property type="entry name" value="ABM_dom"/>
</dbReference>
<dbReference type="EMBL" id="RBZU01000002">
    <property type="protein sequence ID" value="RKP57700.1"/>
    <property type="molecule type" value="Genomic_DNA"/>
</dbReference>
<name>A0A494YBP2_9BURK</name>
<protein>
    <recommendedName>
        <fullName evidence="1">ABM domain-containing protein</fullName>
    </recommendedName>
</protein>
<feature type="domain" description="ABM" evidence="1">
    <location>
        <begin position="52"/>
        <end position="144"/>
    </location>
</feature>
<comment type="caution">
    <text evidence="2">The sequence shown here is derived from an EMBL/GenBank/DDBJ whole genome shotgun (WGS) entry which is preliminary data.</text>
</comment>
<proteinExistence type="predicted"/>
<keyword evidence="3" id="KW-1185">Reference proteome</keyword>
<dbReference type="InterPro" id="IPR011008">
    <property type="entry name" value="Dimeric_a/b-barrel"/>
</dbReference>
<evidence type="ECO:0000259" key="1">
    <source>
        <dbReference type="PROSITE" id="PS51725"/>
    </source>
</evidence>
<evidence type="ECO:0000313" key="3">
    <source>
        <dbReference type="Proteomes" id="UP000270342"/>
    </source>
</evidence>
<accession>A0A494YBP2</accession>
<evidence type="ECO:0000313" key="2">
    <source>
        <dbReference type="EMBL" id="RKP57700.1"/>
    </source>
</evidence>
<dbReference type="Gene3D" id="3.30.70.100">
    <property type="match status" value="1"/>
</dbReference>
<dbReference type="AlphaFoldDB" id="A0A494YBP2"/>